<dbReference type="GO" id="GO:0016491">
    <property type="term" value="F:oxidoreductase activity"/>
    <property type="evidence" value="ECO:0007669"/>
    <property type="project" value="UniProtKB-KW"/>
</dbReference>
<dbReference type="InterPro" id="IPR005475">
    <property type="entry name" value="Transketolase-like_Pyr-bd"/>
</dbReference>
<dbReference type="CDD" id="cd07036">
    <property type="entry name" value="TPP_PYR_E1-PDHc-beta_like"/>
    <property type="match status" value="1"/>
</dbReference>
<dbReference type="InterPro" id="IPR029061">
    <property type="entry name" value="THDP-binding"/>
</dbReference>
<accession>W9GJE6</accession>
<dbReference type="PANTHER" id="PTHR43257:SF2">
    <property type="entry name" value="PYRUVATE DEHYDROGENASE E1 COMPONENT SUBUNIT BETA"/>
    <property type="match status" value="1"/>
</dbReference>
<organism evidence="5 6">
    <name type="scientific">Intrasporangium chromatireducens Q5-1</name>
    <dbReference type="NCBI Taxonomy" id="584657"/>
    <lineage>
        <taxon>Bacteria</taxon>
        <taxon>Bacillati</taxon>
        <taxon>Actinomycetota</taxon>
        <taxon>Actinomycetes</taxon>
        <taxon>Micrococcales</taxon>
        <taxon>Intrasporangiaceae</taxon>
        <taxon>Intrasporangium</taxon>
    </lineage>
</organism>
<reference evidence="6" key="1">
    <citation type="submission" date="2013-08" db="EMBL/GenBank/DDBJ databases">
        <title>Intrasporangium oryzae NRRL B-24470.</title>
        <authorList>
            <person name="Liu H."/>
            <person name="Wang G."/>
        </authorList>
    </citation>
    <scope>NUCLEOTIDE SEQUENCE [LARGE SCALE GENOMIC DNA]</scope>
    <source>
        <strain evidence="6">Q5-1</strain>
    </source>
</reference>
<dbReference type="EMBL" id="AWQS01000165">
    <property type="protein sequence ID" value="EWT04943.1"/>
    <property type="molecule type" value="Genomic_DNA"/>
</dbReference>
<sequence length="342" mass="37103">MSTTMSTAAATNAPQHLEKVTLGRSITNGLRKAMERDPKVVLIGEDIGKLGGVFRITEHLQKDFGEDRVIDSPLAESGIVGTAVGMALRGYRPVCEIQFDGFVYPAFDQIVCQVAKMHARSLGAVKLPIVIRIPFGGGIGSPEHHSESPEAYFAHTAGLRVVSCSNPEDAYWMIQQAIECDDPVIFFEPKRRYHDRGEYDTSAASAPRSLFEANVLREGTDVTLVGYGPVVKTMLESAAAAESEGTSIEVIDLRSLSPLPIDTVTASVRKTGRLVVVHEASNFLGMGAEIAAEVTEQCFYHLEAPVVRVGGANIPYPPSRMEEDFLPDLDRILDGVDRALAF</sequence>
<dbReference type="InterPro" id="IPR033248">
    <property type="entry name" value="Transketolase_C"/>
</dbReference>
<evidence type="ECO:0000256" key="1">
    <source>
        <dbReference type="ARBA" id="ARBA00001964"/>
    </source>
</evidence>
<evidence type="ECO:0000313" key="6">
    <source>
        <dbReference type="Proteomes" id="UP000019494"/>
    </source>
</evidence>
<dbReference type="FunFam" id="3.40.50.970:FF:000001">
    <property type="entry name" value="Pyruvate dehydrogenase E1 beta subunit"/>
    <property type="match status" value="1"/>
</dbReference>
<dbReference type="Gene3D" id="3.40.50.970">
    <property type="match status" value="1"/>
</dbReference>
<evidence type="ECO:0000259" key="4">
    <source>
        <dbReference type="SMART" id="SM00861"/>
    </source>
</evidence>
<name>W9GJE6_9MICO</name>
<keyword evidence="3" id="KW-0786">Thiamine pyrophosphate</keyword>
<evidence type="ECO:0000256" key="2">
    <source>
        <dbReference type="ARBA" id="ARBA00023002"/>
    </source>
</evidence>
<gene>
    <name evidence="5" type="ORF">N864_08555</name>
</gene>
<dbReference type="PANTHER" id="PTHR43257">
    <property type="entry name" value="PYRUVATE DEHYDROGENASE E1 COMPONENT BETA SUBUNIT"/>
    <property type="match status" value="1"/>
</dbReference>
<dbReference type="SMART" id="SM00861">
    <property type="entry name" value="Transket_pyr"/>
    <property type="match status" value="1"/>
</dbReference>
<comment type="cofactor">
    <cofactor evidence="1">
        <name>thiamine diphosphate</name>
        <dbReference type="ChEBI" id="CHEBI:58937"/>
    </cofactor>
</comment>
<dbReference type="Proteomes" id="UP000019494">
    <property type="component" value="Unassembled WGS sequence"/>
</dbReference>
<dbReference type="Pfam" id="PF02780">
    <property type="entry name" value="Transketolase_C"/>
    <property type="match status" value="1"/>
</dbReference>
<dbReference type="FunFam" id="3.40.50.920:FF:000001">
    <property type="entry name" value="Pyruvate dehydrogenase E1 beta subunit"/>
    <property type="match status" value="1"/>
</dbReference>
<evidence type="ECO:0000313" key="5">
    <source>
        <dbReference type="EMBL" id="EWT04943.1"/>
    </source>
</evidence>
<keyword evidence="2" id="KW-0560">Oxidoreductase</keyword>
<dbReference type="Gene3D" id="3.40.50.920">
    <property type="match status" value="1"/>
</dbReference>
<dbReference type="SUPFAM" id="SSF52922">
    <property type="entry name" value="TK C-terminal domain-like"/>
    <property type="match status" value="1"/>
</dbReference>
<evidence type="ECO:0000256" key="3">
    <source>
        <dbReference type="ARBA" id="ARBA00023052"/>
    </source>
</evidence>
<dbReference type="PATRIC" id="fig|584657.3.peg.3173"/>
<dbReference type="InterPro" id="IPR009014">
    <property type="entry name" value="Transketo_C/PFOR_II"/>
</dbReference>
<dbReference type="SUPFAM" id="SSF52518">
    <property type="entry name" value="Thiamin diphosphate-binding fold (THDP-binding)"/>
    <property type="match status" value="1"/>
</dbReference>
<keyword evidence="6" id="KW-1185">Reference proteome</keyword>
<proteinExistence type="predicted"/>
<protein>
    <submittedName>
        <fullName evidence="5">2-oxoisovalerate dehydrogenase</fullName>
    </submittedName>
</protein>
<comment type="caution">
    <text evidence="5">The sequence shown here is derived from an EMBL/GenBank/DDBJ whole genome shotgun (WGS) entry which is preliminary data.</text>
</comment>
<dbReference type="Pfam" id="PF02779">
    <property type="entry name" value="Transket_pyr"/>
    <property type="match status" value="1"/>
</dbReference>
<feature type="domain" description="Transketolase-like pyrimidine-binding" evidence="4">
    <location>
        <begin position="20"/>
        <end position="195"/>
    </location>
</feature>
<dbReference type="RefSeq" id="WP_169735983.1">
    <property type="nucleotide sequence ID" value="NZ_AWQS01000165.1"/>
</dbReference>
<dbReference type="AlphaFoldDB" id="W9GJE6"/>
<dbReference type="GO" id="GO:0000287">
    <property type="term" value="F:magnesium ion binding"/>
    <property type="evidence" value="ECO:0007669"/>
    <property type="project" value="UniProtKB-ARBA"/>
</dbReference>